<keyword evidence="1" id="KW-1133">Transmembrane helix</keyword>
<feature type="domain" description="DUF3899" evidence="2">
    <location>
        <begin position="36"/>
        <end position="74"/>
    </location>
</feature>
<reference evidence="3" key="1">
    <citation type="submission" date="2020-02" db="EMBL/GenBank/DDBJ databases">
        <title>Bacillus sedimentmangrovi sp. nov., isolated from sediment of the mangrove ecosystem.</title>
        <authorList>
            <person name="Liu G."/>
        </authorList>
    </citation>
    <scope>NUCLEOTIDE SEQUENCE [LARGE SCALE GENOMIC DNA]</scope>
    <source>
        <strain evidence="3">SgZ-7</strain>
    </source>
</reference>
<dbReference type="AlphaFoldDB" id="A0A6B3TPF9"/>
<sequence>MYYRLRKRIALIAFTQLFIMILSLIMYHNISILSYINISFYISSALLLTSLLVYTIQSGFFDTISKSFNLAFSKGDKNRKFHEIPGISELITFDNKPLFFYGFVNFLLMLIALAFYYL</sequence>
<evidence type="ECO:0000313" key="4">
    <source>
        <dbReference type="Proteomes" id="UP000481621"/>
    </source>
</evidence>
<accession>A0A6B3TPF9</accession>
<protein>
    <submittedName>
        <fullName evidence="3">DUF3899 domain-containing protein</fullName>
    </submittedName>
</protein>
<feature type="transmembrane region" description="Helical" evidence="1">
    <location>
        <begin position="9"/>
        <end position="27"/>
    </location>
</feature>
<evidence type="ECO:0000256" key="1">
    <source>
        <dbReference type="SAM" id="Phobius"/>
    </source>
</evidence>
<gene>
    <name evidence="3" type="ORF">G4Z05_08190</name>
</gene>
<keyword evidence="1" id="KW-0812">Transmembrane</keyword>
<evidence type="ECO:0000313" key="3">
    <source>
        <dbReference type="EMBL" id="NEX78865.1"/>
    </source>
</evidence>
<dbReference type="EMBL" id="JAAIUV010000010">
    <property type="protein sequence ID" value="NEX78865.1"/>
    <property type="molecule type" value="Genomic_DNA"/>
</dbReference>
<proteinExistence type="predicted"/>
<dbReference type="Pfam" id="PF13038">
    <property type="entry name" value="DUF3899"/>
    <property type="match status" value="1"/>
</dbReference>
<keyword evidence="4" id="KW-1185">Reference proteome</keyword>
<feature type="transmembrane region" description="Helical" evidence="1">
    <location>
        <begin position="98"/>
        <end position="117"/>
    </location>
</feature>
<name>A0A6B3TPF9_9BACI</name>
<keyword evidence="1" id="KW-0472">Membrane</keyword>
<organism evidence="3 4">
    <name type="scientific">Neobacillus thermocopriae</name>
    <dbReference type="NCBI Taxonomy" id="1215031"/>
    <lineage>
        <taxon>Bacteria</taxon>
        <taxon>Bacillati</taxon>
        <taxon>Bacillota</taxon>
        <taxon>Bacilli</taxon>
        <taxon>Bacillales</taxon>
        <taxon>Bacillaceae</taxon>
        <taxon>Neobacillus</taxon>
    </lineage>
</organism>
<dbReference type="InterPro" id="IPR025007">
    <property type="entry name" value="DUF3899"/>
</dbReference>
<comment type="caution">
    <text evidence="3">The sequence shown here is derived from an EMBL/GenBank/DDBJ whole genome shotgun (WGS) entry which is preliminary data.</text>
</comment>
<feature type="transmembrane region" description="Helical" evidence="1">
    <location>
        <begin position="33"/>
        <end position="56"/>
    </location>
</feature>
<evidence type="ECO:0000259" key="2">
    <source>
        <dbReference type="Pfam" id="PF13038"/>
    </source>
</evidence>
<dbReference type="Proteomes" id="UP000481621">
    <property type="component" value="Unassembled WGS sequence"/>
</dbReference>